<gene>
    <name evidence="2" type="ORF">UFOPK2370_01038</name>
</gene>
<accession>A0A6J6NZA3</accession>
<dbReference type="Gene3D" id="3.40.50.1110">
    <property type="entry name" value="SGNH hydrolase"/>
    <property type="match status" value="1"/>
</dbReference>
<evidence type="ECO:0000313" key="2">
    <source>
        <dbReference type="EMBL" id="CAB4692310.1"/>
    </source>
</evidence>
<dbReference type="SUPFAM" id="SSF52266">
    <property type="entry name" value="SGNH hydrolase"/>
    <property type="match status" value="1"/>
</dbReference>
<dbReference type="AlphaFoldDB" id="A0A6J6NZA3"/>
<dbReference type="InterPro" id="IPR036514">
    <property type="entry name" value="SGNH_hydro_sf"/>
</dbReference>
<organism evidence="2">
    <name type="scientific">freshwater metagenome</name>
    <dbReference type="NCBI Taxonomy" id="449393"/>
    <lineage>
        <taxon>unclassified sequences</taxon>
        <taxon>metagenomes</taxon>
        <taxon>ecological metagenomes</taxon>
    </lineage>
</organism>
<sequence length="379" mass="41692">MTISPELEHKLGWAMHGIARMDKTARGVTFSRLPEWTYPQHAHAPIVAKMAERLSGVHIDIETGATQITVTYRSLRDSNPSTNWISGPSTIAVTTEGFEQSISHSNGDLRVWNFDEIEKEIEGEDSVAEFNLPETGSPRLVQIWLPQNCPIELISIEANDEWQSADTSHQPLWLHYGSSISHCEDADGPLGVWPVAAARALGLDVYNLSLGGCANLEQFAARTIRDMTAKLISLKLGINVVNNASYTARTFGPAVHGFIDTIRDAHKTTPILVISPVSCPAHEDNPGPSETSLDGMVQGQPFSRHSWIGELTLRGIREILGELVAVRAATDPNIHYLDGLQLFNHEEALTMPDGIHPDASGYRTIAANFVERVPREWLS</sequence>
<dbReference type="InterPro" id="IPR013830">
    <property type="entry name" value="SGNH_hydro"/>
</dbReference>
<dbReference type="Gene3D" id="2.60.120.260">
    <property type="entry name" value="Galactose-binding domain-like"/>
    <property type="match status" value="1"/>
</dbReference>
<evidence type="ECO:0000259" key="1">
    <source>
        <dbReference type="Pfam" id="PF13472"/>
    </source>
</evidence>
<proteinExistence type="predicted"/>
<protein>
    <submittedName>
        <fullName evidence="2">Unannotated protein</fullName>
    </submittedName>
</protein>
<name>A0A6J6NZA3_9ZZZZ</name>
<dbReference type="EMBL" id="CAEZXK010000035">
    <property type="protein sequence ID" value="CAB4692310.1"/>
    <property type="molecule type" value="Genomic_DNA"/>
</dbReference>
<reference evidence="2" key="1">
    <citation type="submission" date="2020-05" db="EMBL/GenBank/DDBJ databases">
        <authorList>
            <person name="Chiriac C."/>
            <person name="Salcher M."/>
            <person name="Ghai R."/>
            <person name="Kavagutti S V."/>
        </authorList>
    </citation>
    <scope>NUCLEOTIDE SEQUENCE</scope>
</reference>
<feature type="domain" description="SGNH hydrolase-type esterase" evidence="1">
    <location>
        <begin position="176"/>
        <end position="363"/>
    </location>
</feature>
<dbReference type="Pfam" id="PF13472">
    <property type="entry name" value="Lipase_GDSL_2"/>
    <property type="match status" value="1"/>
</dbReference>